<dbReference type="AlphaFoldDB" id="A0A8J6BH47"/>
<dbReference type="PANTHER" id="PTHR43941">
    <property type="entry name" value="STRUCTURAL MAINTENANCE OF CHROMOSOMES PROTEIN 2"/>
    <property type="match status" value="1"/>
</dbReference>
<proteinExistence type="predicted"/>
<feature type="compositionally biased region" description="Low complexity" evidence="2">
    <location>
        <begin position="1"/>
        <end position="10"/>
    </location>
</feature>
<dbReference type="Proteomes" id="UP000717585">
    <property type="component" value="Unassembled WGS sequence"/>
</dbReference>
<evidence type="ECO:0000256" key="2">
    <source>
        <dbReference type="SAM" id="MobiDB-lite"/>
    </source>
</evidence>
<protein>
    <submittedName>
        <fullName evidence="3">Myosin-10-like</fullName>
    </submittedName>
</protein>
<accession>A0A8J6BH47</accession>
<feature type="region of interest" description="Disordered" evidence="2">
    <location>
        <begin position="1"/>
        <end position="21"/>
    </location>
</feature>
<feature type="region of interest" description="Disordered" evidence="2">
    <location>
        <begin position="367"/>
        <end position="391"/>
    </location>
</feature>
<feature type="coiled-coil region" evidence="1">
    <location>
        <begin position="23"/>
        <end position="57"/>
    </location>
</feature>
<dbReference type="EMBL" id="JAHDYR010000003">
    <property type="protein sequence ID" value="KAG9397347.1"/>
    <property type="molecule type" value="Genomic_DNA"/>
</dbReference>
<gene>
    <name evidence="3" type="ORF">J8273_1262</name>
</gene>
<reference evidence="3" key="1">
    <citation type="submission" date="2021-05" db="EMBL/GenBank/DDBJ databases">
        <title>A free-living protist that lacks canonical eukaryotic 1 DNA replication and segregation systems.</title>
        <authorList>
            <person name="Salas-Leiva D.E."/>
            <person name="Tromer E.C."/>
            <person name="Curtis B.A."/>
            <person name="Jerlstrom-Hultqvist J."/>
            <person name="Kolisko M."/>
            <person name="Yi Z."/>
            <person name="Salas-Leiva J.S."/>
            <person name="Gallot-Lavallee L."/>
            <person name="Kops G.J.P.L."/>
            <person name="Archibald J.M."/>
            <person name="Simpson A.G.B."/>
            <person name="Roger A.J."/>
        </authorList>
    </citation>
    <scope>NUCLEOTIDE SEQUENCE</scope>
    <source>
        <strain evidence="3">BICM</strain>
    </source>
</reference>
<name>A0A8J6BH47_9EUKA</name>
<organism evidence="3 4">
    <name type="scientific">Carpediemonas membranifera</name>
    <dbReference type="NCBI Taxonomy" id="201153"/>
    <lineage>
        <taxon>Eukaryota</taxon>
        <taxon>Metamonada</taxon>
        <taxon>Carpediemonas-like organisms</taxon>
        <taxon>Carpediemonas</taxon>
    </lineage>
</organism>
<evidence type="ECO:0000256" key="1">
    <source>
        <dbReference type="SAM" id="Coils"/>
    </source>
</evidence>
<feature type="compositionally biased region" description="Basic and acidic residues" evidence="2">
    <location>
        <begin position="371"/>
        <end position="391"/>
    </location>
</feature>
<evidence type="ECO:0000313" key="3">
    <source>
        <dbReference type="EMBL" id="KAG9397347.1"/>
    </source>
</evidence>
<dbReference type="OrthoDB" id="2441647at2759"/>
<dbReference type="PANTHER" id="PTHR43941:SF1">
    <property type="entry name" value="STRUCTURAL MAINTENANCE OF CHROMOSOMES PROTEIN 2"/>
    <property type="match status" value="1"/>
</dbReference>
<comment type="caution">
    <text evidence="3">The sequence shown here is derived from an EMBL/GenBank/DDBJ whole genome shotgun (WGS) entry which is preliminary data.</text>
</comment>
<feature type="compositionally biased region" description="Basic and acidic residues" evidence="2">
    <location>
        <begin position="12"/>
        <end position="21"/>
    </location>
</feature>
<keyword evidence="4" id="KW-1185">Reference proteome</keyword>
<dbReference type="Gene3D" id="1.10.287.1490">
    <property type="match status" value="1"/>
</dbReference>
<keyword evidence="1" id="KW-0175">Coiled coil</keyword>
<sequence>MAQSASSSSSKLRAELSKVSRDYQLTQRSLERSQELRANLEAQVNEQKIHIRKMEQKLSRESQLSGLGKATNKILKLREEQQQDRHVIRAQDEEISRLQRELQIVNDALCTKEEDLGLDPVESLEDSLLYALSQAKVDYDNAMLQLRHAEEELQVQRERTEGLEADLQTTEEEAGELRAEVEQLKAELAAEKRRSTQFGSKVTSLEQQLEAIEDENAALSEATRELQATLEQNERSVADVQYESNSQKMMYDELLHRFDRKTTELKDLHDKYDSLQAEHVTDIETFATEREDLESILDQLQREVQRAQEDGEAYRARADDVRIQISGAQAEADHMRRELADYKAGHGQLERELEKANRKTAQLQAALDQEVSAKKEHATERRRLADTADDTSRKVAMLEAQVRELKEEKDALRTAKSQLQQTLLREIRALRSGQTMPVSGAESSLRTPGVPRKVASTGGINAAVAAYRQQNASTNIPAHTWSEVDEPVKPVTNKVADAATRAHNLEALRAMAGRSRAAALQSPEPDQIVQFDGGHTLLEISQ</sequence>
<evidence type="ECO:0000313" key="4">
    <source>
        <dbReference type="Proteomes" id="UP000717585"/>
    </source>
</evidence>